<dbReference type="AlphaFoldDB" id="A0A7X0KK66"/>
<dbReference type="EMBL" id="JACHOU010000002">
    <property type="protein sequence ID" value="MBB6353727.1"/>
    <property type="molecule type" value="Genomic_DNA"/>
</dbReference>
<keyword evidence="1" id="KW-0240">DNA-directed RNA polymerase</keyword>
<keyword evidence="2" id="KW-1185">Reference proteome</keyword>
<proteinExistence type="predicted"/>
<dbReference type="RefSeq" id="WP_184698856.1">
    <property type="nucleotide sequence ID" value="NZ_BAABEG010000001.1"/>
</dbReference>
<keyword evidence="1" id="KW-0804">Transcription</keyword>
<accession>A0A7X0KK66</accession>
<evidence type="ECO:0000313" key="1">
    <source>
        <dbReference type="EMBL" id="MBB6353727.1"/>
    </source>
</evidence>
<dbReference type="Proteomes" id="UP000536262">
    <property type="component" value="Unassembled WGS sequence"/>
</dbReference>
<reference evidence="1 2" key="1">
    <citation type="submission" date="2020-08" db="EMBL/GenBank/DDBJ databases">
        <title>Genomic Encyclopedia of Type Strains, Phase IV (KMG-IV): sequencing the most valuable type-strain genomes for metagenomic binning, comparative biology and taxonomic classification.</title>
        <authorList>
            <person name="Goeker M."/>
        </authorList>
    </citation>
    <scope>NUCLEOTIDE SEQUENCE [LARGE SCALE GENOMIC DNA]</scope>
    <source>
        <strain evidence="1 2">DSM 7051</strain>
    </source>
</reference>
<organism evidence="1 2">
    <name type="scientific">Aminobacter aganoensis</name>
    <dbReference type="NCBI Taxonomy" id="83264"/>
    <lineage>
        <taxon>Bacteria</taxon>
        <taxon>Pseudomonadati</taxon>
        <taxon>Pseudomonadota</taxon>
        <taxon>Alphaproteobacteria</taxon>
        <taxon>Hyphomicrobiales</taxon>
        <taxon>Phyllobacteriaceae</taxon>
        <taxon>Aminobacter</taxon>
    </lineage>
</organism>
<gene>
    <name evidence="1" type="ORF">GGR00_001495</name>
</gene>
<protein>
    <submittedName>
        <fullName evidence="1">DNA-directed RNA polymerase subunit RPC12/RpoP</fullName>
    </submittedName>
</protein>
<dbReference type="GO" id="GO:0000428">
    <property type="term" value="C:DNA-directed RNA polymerase complex"/>
    <property type="evidence" value="ECO:0007669"/>
    <property type="project" value="UniProtKB-KW"/>
</dbReference>
<evidence type="ECO:0000313" key="2">
    <source>
        <dbReference type="Proteomes" id="UP000536262"/>
    </source>
</evidence>
<name>A0A7X0KK66_9HYPH</name>
<sequence length="65" mass="7275">MSGSSYEDDEIGIICPACEYEIRKSIGWIRKHTQIECPGCGQRIDIESRNFRMPGRTGGNGDPSR</sequence>
<comment type="caution">
    <text evidence="1">The sequence shown here is derived from an EMBL/GenBank/DDBJ whole genome shotgun (WGS) entry which is preliminary data.</text>
</comment>